<name>A0A5C6FL22_9PLAN</name>
<proteinExistence type="predicted"/>
<evidence type="ECO:0000313" key="2">
    <source>
        <dbReference type="Proteomes" id="UP000316476"/>
    </source>
</evidence>
<gene>
    <name evidence="1" type="ORF">V7x_44530</name>
</gene>
<evidence type="ECO:0000313" key="1">
    <source>
        <dbReference type="EMBL" id="TWU62717.1"/>
    </source>
</evidence>
<dbReference type="EMBL" id="SJPZ01000002">
    <property type="protein sequence ID" value="TWU62717.1"/>
    <property type="molecule type" value="Genomic_DNA"/>
</dbReference>
<dbReference type="AlphaFoldDB" id="A0A5C6FL22"/>
<sequence>MGKAGKVDALNQTASGFDGNLCWFPQESGYGCLQRRCMPARQAKQKRSRLKTFDQSLRVECKVNVDGSSPSEVAVILMSPAVSALDRTISMHKPLNAYR</sequence>
<reference evidence="1 2" key="1">
    <citation type="submission" date="2019-02" db="EMBL/GenBank/DDBJ databases">
        <title>Deep-cultivation of Planctomycetes and their phenomic and genomic characterization uncovers novel biology.</title>
        <authorList>
            <person name="Wiegand S."/>
            <person name="Jogler M."/>
            <person name="Boedeker C."/>
            <person name="Pinto D."/>
            <person name="Vollmers J."/>
            <person name="Rivas-Marin E."/>
            <person name="Kohn T."/>
            <person name="Peeters S.H."/>
            <person name="Heuer A."/>
            <person name="Rast P."/>
            <person name="Oberbeckmann S."/>
            <person name="Bunk B."/>
            <person name="Jeske O."/>
            <person name="Meyerdierks A."/>
            <person name="Storesund J.E."/>
            <person name="Kallscheuer N."/>
            <person name="Luecker S."/>
            <person name="Lage O.M."/>
            <person name="Pohl T."/>
            <person name="Merkel B.J."/>
            <person name="Hornburger P."/>
            <person name="Mueller R.-W."/>
            <person name="Bruemmer F."/>
            <person name="Labrenz M."/>
            <person name="Spormann A.M."/>
            <person name="Op Den Camp H."/>
            <person name="Overmann J."/>
            <person name="Amann R."/>
            <person name="Jetten M.S.M."/>
            <person name="Mascher T."/>
            <person name="Medema M.H."/>
            <person name="Devos D.P."/>
            <person name="Kaster A.-K."/>
            <person name="Ovreas L."/>
            <person name="Rohde M."/>
            <person name="Galperin M.Y."/>
            <person name="Jogler C."/>
        </authorList>
    </citation>
    <scope>NUCLEOTIDE SEQUENCE [LARGE SCALE GENOMIC DNA]</scope>
    <source>
        <strain evidence="1 2">V7</strain>
    </source>
</reference>
<comment type="caution">
    <text evidence="1">The sequence shown here is derived from an EMBL/GenBank/DDBJ whole genome shotgun (WGS) entry which is preliminary data.</text>
</comment>
<protein>
    <submittedName>
        <fullName evidence="1">Uncharacterized protein</fullName>
    </submittedName>
</protein>
<organism evidence="1 2">
    <name type="scientific">Crateriforma conspicua</name>
    <dbReference type="NCBI Taxonomy" id="2527996"/>
    <lineage>
        <taxon>Bacteria</taxon>
        <taxon>Pseudomonadati</taxon>
        <taxon>Planctomycetota</taxon>
        <taxon>Planctomycetia</taxon>
        <taxon>Planctomycetales</taxon>
        <taxon>Planctomycetaceae</taxon>
        <taxon>Crateriforma</taxon>
    </lineage>
</organism>
<dbReference type="Proteomes" id="UP000316476">
    <property type="component" value="Unassembled WGS sequence"/>
</dbReference>
<accession>A0A5C6FL22</accession>